<dbReference type="AlphaFoldDB" id="A0A5C7GNT5"/>
<keyword evidence="3" id="KW-1185">Reference proteome</keyword>
<sequence>MKAILFFLFSIIVSCNNQSKIDYDSNNPKVSFAVSKIQDQITDSTVYRNIFFKLKKDIYEKQAYEIDVNNDKVIVYASDDLGLMYGGLEVAEQLELYGKIKHTSHSPYILKRGLKMNIPLDARTPGYDDTGDAAQMNIDTVWEWDFWKAHLDQMAINRFNILTLWNPHPFPSMIKQHNFPNVALDDICITTLKPTGKENEWAEPQMVSRNVVENLKVVKKIRIDEKIAFWQKVMQHAHNRGIDIYYFNWNLCANGAANPVEPFYRTYGQPLWDEKPGKHGINNQMDNPINVSYYRDAVKTFLKTYPHVKGIGVTAGEHMMDDAGLYTREQWIWETYGLGIIEAKIDMPERKVDFIHRVWNTNMDKIFKYWTEFPDSFEASFKYAKARLYSTPTPNFAKGHIENMKEYGLKSWWNLRNDDIFVHRWGDPEYVRDFINHFQLEHTAGFYMGSDGYFWGREFNSKKPDLAGKLEVDKHWYKFMLWGRLAYNNTLDSDFFIHKIGKHFPEANAQKLYTVWQMASKIIPAVNCYHWNDWDYQWSVEACIDARNGFHDVNRFISNPTLKDSGVLSPKQYAENPKSEKTTPFEIASQIRSYATKTLIQVNELQTNSSSVELKSLLEDLQSMSYLGLYYASKIEAATELAQFKKNKNIENKNKAILLLEDCVGQWKVYAKIQDKNNKPQMLARTGNFDVNVILKDVENDVEIARNMN</sequence>
<protein>
    <recommendedName>
        <fullName evidence="4">Carbohydrate-binding family 6 protein</fullName>
    </recommendedName>
</protein>
<dbReference type="EMBL" id="VRKQ01000008">
    <property type="protein sequence ID" value="TXG39641.1"/>
    <property type="molecule type" value="Genomic_DNA"/>
</dbReference>
<dbReference type="GO" id="GO:0016787">
    <property type="term" value="F:hydrolase activity"/>
    <property type="evidence" value="ECO:0007669"/>
    <property type="project" value="UniProtKB-KW"/>
</dbReference>
<name>A0A5C7GNT5_9FLAO</name>
<keyword evidence="1" id="KW-0378">Hydrolase</keyword>
<evidence type="ECO:0000313" key="2">
    <source>
        <dbReference type="EMBL" id="TXG39641.1"/>
    </source>
</evidence>
<comment type="caution">
    <text evidence="2">The sequence shown here is derived from an EMBL/GenBank/DDBJ whole genome shotgun (WGS) entry which is preliminary data.</text>
</comment>
<evidence type="ECO:0000256" key="1">
    <source>
        <dbReference type="ARBA" id="ARBA00022801"/>
    </source>
</evidence>
<dbReference type="SUPFAM" id="SSF55545">
    <property type="entry name" value="beta-N-acetylhexosaminidase-like domain"/>
    <property type="match status" value="1"/>
</dbReference>
<accession>A0A5C7GNT5</accession>
<evidence type="ECO:0008006" key="4">
    <source>
        <dbReference type="Google" id="ProtNLM"/>
    </source>
</evidence>
<dbReference type="OrthoDB" id="99887at2"/>
<dbReference type="GO" id="GO:0005975">
    <property type="term" value="P:carbohydrate metabolic process"/>
    <property type="evidence" value="ECO:0007669"/>
    <property type="project" value="UniProtKB-ARBA"/>
</dbReference>
<gene>
    <name evidence="2" type="ORF">FUA22_07175</name>
</gene>
<dbReference type="InterPro" id="IPR029018">
    <property type="entry name" value="Hex-like_dom2"/>
</dbReference>
<dbReference type="RefSeq" id="WP_147767210.1">
    <property type="nucleotide sequence ID" value="NZ_VRKQ01000008.1"/>
</dbReference>
<evidence type="ECO:0000313" key="3">
    <source>
        <dbReference type="Proteomes" id="UP000321080"/>
    </source>
</evidence>
<reference evidence="2 3" key="1">
    <citation type="submission" date="2019-08" db="EMBL/GenBank/DDBJ databases">
        <title>Seonamhaeicola sediminis sp. nov., isolated from marine sediment.</title>
        <authorList>
            <person name="Cao W.R."/>
        </authorList>
    </citation>
    <scope>NUCLEOTIDE SEQUENCE [LARGE SCALE GENOMIC DNA]</scope>
    <source>
        <strain evidence="2 3">1505</strain>
    </source>
</reference>
<organism evidence="2 3">
    <name type="scientific">Seonamhaeicola maritimus</name>
    <dbReference type="NCBI Taxonomy" id="2591822"/>
    <lineage>
        <taxon>Bacteria</taxon>
        <taxon>Pseudomonadati</taxon>
        <taxon>Bacteroidota</taxon>
        <taxon>Flavobacteriia</taxon>
        <taxon>Flavobacteriales</taxon>
        <taxon>Flavobacteriaceae</taxon>
    </lineage>
</organism>
<dbReference type="Proteomes" id="UP000321080">
    <property type="component" value="Unassembled WGS sequence"/>
</dbReference>
<proteinExistence type="predicted"/>
<dbReference type="PROSITE" id="PS51257">
    <property type="entry name" value="PROKAR_LIPOPROTEIN"/>
    <property type="match status" value="1"/>
</dbReference>